<organism evidence="1 2">
    <name type="scientific">Microcystis aeruginosa NIES-44</name>
    <dbReference type="NCBI Taxonomy" id="449439"/>
    <lineage>
        <taxon>Bacteria</taxon>
        <taxon>Bacillati</taxon>
        <taxon>Cyanobacteriota</taxon>
        <taxon>Cyanophyceae</taxon>
        <taxon>Oscillatoriophycideae</taxon>
        <taxon>Chroococcales</taxon>
        <taxon>Microcystaceae</taxon>
        <taxon>Microcystis</taxon>
    </lineage>
</organism>
<gene>
    <name evidence="1" type="ORF">N44_04391</name>
</gene>
<evidence type="ECO:0000313" key="2">
    <source>
        <dbReference type="Proteomes" id="UP000030321"/>
    </source>
</evidence>
<evidence type="ECO:0000313" key="1">
    <source>
        <dbReference type="EMBL" id="GAL95536.1"/>
    </source>
</evidence>
<evidence type="ECO:0008006" key="3">
    <source>
        <dbReference type="Google" id="ProtNLM"/>
    </source>
</evidence>
<proteinExistence type="predicted"/>
<dbReference type="Proteomes" id="UP000030321">
    <property type="component" value="Unassembled WGS sequence"/>
</dbReference>
<dbReference type="RefSeq" id="WP_045362195.1">
    <property type="nucleotide sequence ID" value="NZ_BBPA01000073.1"/>
</dbReference>
<protein>
    <recommendedName>
        <fullName evidence="3">DUF5666 domain-containing protein</fullName>
    </recommendedName>
</protein>
<name>A0A0A1W1Z2_MICAE</name>
<dbReference type="EMBL" id="BBPA01000073">
    <property type="protein sequence ID" value="GAL95536.1"/>
    <property type="molecule type" value="Genomic_DNA"/>
</dbReference>
<accession>A0A0A1W1Z2</accession>
<sequence>MSISVTGQVKRIEIGTGTWALIADNGQTYELMNPPAELTQKKAKVTVMGEIRSDLMTLAMIGPVLQVTSFQSLP</sequence>
<comment type="caution">
    <text evidence="1">The sequence shown here is derived from an EMBL/GenBank/DDBJ whole genome shotgun (WGS) entry which is preliminary data.</text>
</comment>
<reference evidence="2" key="1">
    <citation type="journal article" date="2015" name="Genome">
        <title>Whole Genome Sequence of the Non-Microcystin-Producing Microcystis aeruginosa Strain NIES-44.</title>
        <authorList>
            <person name="Okano K."/>
            <person name="Miyata N."/>
            <person name="Ozaki Y."/>
        </authorList>
    </citation>
    <scope>NUCLEOTIDE SEQUENCE [LARGE SCALE GENOMIC DNA]</scope>
    <source>
        <strain evidence="2">NIES-44</strain>
    </source>
</reference>
<dbReference type="AlphaFoldDB" id="A0A0A1W1Z2"/>